<feature type="domain" description="Cell division control protein 73 C-terminal" evidence="6">
    <location>
        <begin position="251"/>
        <end position="419"/>
    </location>
</feature>
<evidence type="ECO:0000256" key="2">
    <source>
        <dbReference type="ARBA" id="ARBA00010427"/>
    </source>
</evidence>
<dbReference type="EMBL" id="KN817581">
    <property type="protein sequence ID" value="KJA19098.1"/>
    <property type="molecule type" value="Genomic_DNA"/>
</dbReference>
<comment type="subcellular location">
    <subcellularLocation>
        <location evidence="1">Nucleus</location>
    </subcellularLocation>
</comment>
<dbReference type="PANTHER" id="PTHR12466:SF8">
    <property type="entry name" value="PARAFIBROMIN"/>
    <property type="match status" value="1"/>
</dbReference>
<reference evidence="8" key="1">
    <citation type="submission" date="2014-04" db="EMBL/GenBank/DDBJ databases">
        <title>Evolutionary Origins and Diversification of the Mycorrhizal Mutualists.</title>
        <authorList>
            <consortium name="DOE Joint Genome Institute"/>
            <consortium name="Mycorrhizal Genomics Consortium"/>
            <person name="Kohler A."/>
            <person name="Kuo A."/>
            <person name="Nagy L.G."/>
            <person name="Floudas D."/>
            <person name="Copeland A."/>
            <person name="Barry K.W."/>
            <person name="Cichocki N."/>
            <person name="Veneault-Fourrey C."/>
            <person name="LaButti K."/>
            <person name="Lindquist E.A."/>
            <person name="Lipzen A."/>
            <person name="Lundell T."/>
            <person name="Morin E."/>
            <person name="Murat C."/>
            <person name="Riley R."/>
            <person name="Ohm R."/>
            <person name="Sun H."/>
            <person name="Tunlid A."/>
            <person name="Henrissat B."/>
            <person name="Grigoriev I.V."/>
            <person name="Hibbett D.S."/>
            <person name="Martin F."/>
        </authorList>
    </citation>
    <scope>NUCLEOTIDE SEQUENCE [LARGE SCALE GENOMIC DNA]</scope>
    <source>
        <strain evidence="8">FD-334 SS-4</strain>
    </source>
</reference>
<evidence type="ECO:0000313" key="7">
    <source>
        <dbReference type="EMBL" id="KJA19098.1"/>
    </source>
</evidence>
<dbReference type="GO" id="GO:0006368">
    <property type="term" value="P:transcription elongation by RNA polymerase II"/>
    <property type="evidence" value="ECO:0007669"/>
    <property type="project" value="InterPro"/>
</dbReference>
<proteinExistence type="inferred from homology"/>
<dbReference type="PANTHER" id="PTHR12466">
    <property type="entry name" value="CDC73 DOMAIN PROTEIN"/>
    <property type="match status" value="1"/>
</dbReference>
<keyword evidence="8" id="KW-1185">Reference proteome</keyword>
<protein>
    <recommendedName>
        <fullName evidence="6">Cell division control protein 73 C-terminal domain-containing protein</fullName>
    </recommendedName>
</protein>
<gene>
    <name evidence="7" type="ORF">HYPSUDRAFT_144215</name>
</gene>
<dbReference type="GO" id="GO:0000993">
    <property type="term" value="F:RNA polymerase II complex binding"/>
    <property type="evidence" value="ECO:0007669"/>
    <property type="project" value="TreeGrafter"/>
</dbReference>
<keyword evidence="4" id="KW-0539">Nucleus</keyword>
<sequence length="430" mass="47772">MSAETDPLLALRSAIKSRASITYADDAGPSPSLAGATLLVLDDHPFPKSIPTRYRKAGAATETKARGDFYTLDAVYAAWLFRDAVGADYMKQAREHGVTVFVSVTERKHVVEWLEGGAEHSDRITPLKSAESTTPPPGTPPRTTSGHAAATPRTRAAEAPTASPSKRRIVAVDAVDVGRVKKIKQEEVELKDHNTVLRGTKPNNFTAVRTMYGEKLKKLKESSRAGAAPATLCIELPALLDPKIMARKARHNQPIIIISSSPTALVTMHNVKHFLEDSSFEPSQDARARATSEGNLRPEDLIPIYRKRTTIDSSGKETVTRSTYIVVDSVEALAKLGTDAWDRVVCVMTTGQAWQFRPYKWNEPRQLFHNVKGIYVSWSNDPPNTKIKDWNVTELKIDPHRRHVDKSVVAHFWKMLDTWITTNKPWLVKA</sequence>
<dbReference type="GO" id="GO:0016593">
    <property type="term" value="C:Cdc73/Paf1 complex"/>
    <property type="evidence" value="ECO:0007669"/>
    <property type="project" value="InterPro"/>
</dbReference>
<dbReference type="Pfam" id="PF05179">
    <property type="entry name" value="CDC73_C"/>
    <property type="match status" value="1"/>
</dbReference>
<dbReference type="STRING" id="945553.A0A0D2M7A3"/>
<dbReference type="InterPro" id="IPR031336">
    <property type="entry name" value="CDC73_C"/>
</dbReference>
<evidence type="ECO:0000313" key="8">
    <source>
        <dbReference type="Proteomes" id="UP000054270"/>
    </source>
</evidence>
<organism evidence="7 8">
    <name type="scientific">Hypholoma sublateritium (strain FD-334 SS-4)</name>
    <dbReference type="NCBI Taxonomy" id="945553"/>
    <lineage>
        <taxon>Eukaryota</taxon>
        <taxon>Fungi</taxon>
        <taxon>Dikarya</taxon>
        <taxon>Basidiomycota</taxon>
        <taxon>Agaricomycotina</taxon>
        <taxon>Agaricomycetes</taxon>
        <taxon>Agaricomycetidae</taxon>
        <taxon>Agaricales</taxon>
        <taxon>Agaricineae</taxon>
        <taxon>Strophariaceae</taxon>
        <taxon>Hypholoma</taxon>
    </lineage>
</organism>
<dbReference type="GO" id="GO:0032968">
    <property type="term" value="P:positive regulation of transcription elongation by RNA polymerase II"/>
    <property type="evidence" value="ECO:0007669"/>
    <property type="project" value="TreeGrafter"/>
</dbReference>
<evidence type="ECO:0000256" key="4">
    <source>
        <dbReference type="ARBA" id="ARBA00023242"/>
    </source>
</evidence>
<feature type="compositionally biased region" description="Low complexity" evidence="5">
    <location>
        <begin position="141"/>
        <end position="164"/>
    </location>
</feature>
<name>A0A0D2M7A3_HYPSF</name>
<evidence type="ECO:0000256" key="3">
    <source>
        <dbReference type="ARBA" id="ARBA00023163"/>
    </source>
</evidence>
<dbReference type="FunFam" id="3.40.50.11990:FF:000004">
    <property type="entry name" value="Potential RNA Pol II elongation accessory factor"/>
    <property type="match status" value="1"/>
</dbReference>
<evidence type="ECO:0000256" key="5">
    <source>
        <dbReference type="SAM" id="MobiDB-lite"/>
    </source>
</evidence>
<keyword evidence="3" id="KW-0804">Transcription</keyword>
<dbReference type="Gene3D" id="3.40.50.11990">
    <property type="entry name" value="RNA polymerase II accessory factor, Cdc73 C-terminal domain"/>
    <property type="match status" value="1"/>
</dbReference>
<dbReference type="OrthoDB" id="2186602at2759"/>
<evidence type="ECO:0000256" key="1">
    <source>
        <dbReference type="ARBA" id="ARBA00004123"/>
    </source>
</evidence>
<dbReference type="OMA" id="FRPDYWN"/>
<feature type="region of interest" description="Disordered" evidence="5">
    <location>
        <begin position="121"/>
        <end position="165"/>
    </location>
</feature>
<comment type="similarity">
    <text evidence="2">Belongs to the CDC73 family.</text>
</comment>
<evidence type="ECO:0000259" key="6">
    <source>
        <dbReference type="Pfam" id="PF05179"/>
    </source>
</evidence>
<dbReference type="AlphaFoldDB" id="A0A0D2M7A3"/>
<dbReference type="Proteomes" id="UP000054270">
    <property type="component" value="Unassembled WGS sequence"/>
</dbReference>
<dbReference type="InterPro" id="IPR007852">
    <property type="entry name" value="Cdc73/Parafibromin"/>
</dbReference>
<accession>A0A0D2M7A3</accession>
<dbReference type="InterPro" id="IPR038103">
    <property type="entry name" value="CDC73_C_sf"/>
</dbReference>